<dbReference type="AlphaFoldDB" id="A0AAV4BQR8"/>
<gene>
    <name evidence="1" type="ORF">PoB_004795500</name>
</gene>
<dbReference type="EMBL" id="BLXT01005253">
    <property type="protein sequence ID" value="GFO21450.1"/>
    <property type="molecule type" value="Genomic_DNA"/>
</dbReference>
<name>A0AAV4BQR8_9GAST</name>
<accession>A0AAV4BQR8</accession>
<proteinExistence type="predicted"/>
<protein>
    <submittedName>
        <fullName evidence="1">Uncharacterized protein</fullName>
    </submittedName>
</protein>
<sequence>MLSLNPTPYRATDFDQGSTNLLDGLGENALPVWLTDNKDTTCNPDYSQIILKLKIPQPSSYLWIRLDTRHSTEEELSLETELGFATLFAPEDYRVCSDGLQIYVVRDGRSFDLRCSFILPKSYVYLEGSIVAKLCSLYISEGREIVPNQPPATDDLFLPDDEPLEIINNDSKSDDRMTWDRTFNFPVTMEIIIIDCLEEQANLSDDVIDVGLHLWYEDKMFIADAVFKFTAKEQYAIIPKDKPTAPITRLEIVNQNLVQFFNLCEVRIFGEQNCPPKQFGLNCSMHCKCQASVDDCDIATGHCRLRYQDNPLKDCQRLHDVPLNTKCDLSGSKSNGPYNKRLPLLQNNAIRFLRKCRLEPKFE</sequence>
<dbReference type="Proteomes" id="UP000735302">
    <property type="component" value="Unassembled WGS sequence"/>
</dbReference>
<organism evidence="1 2">
    <name type="scientific">Plakobranchus ocellatus</name>
    <dbReference type="NCBI Taxonomy" id="259542"/>
    <lineage>
        <taxon>Eukaryota</taxon>
        <taxon>Metazoa</taxon>
        <taxon>Spiralia</taxon>
        <taxon>Lophotrochozoa</taxon>
        <taxon>Mollusca</taxon>
        <taxon>Gastropoda</taxon>
        <taxon>Heterobranchia</taxon>
        <taxon>Euthyneura</taxon>
        <taxon>Panpulmonata</taxon>
        <taxon>Sacoglossa</taxon>
        <taxon>Placobranchoidea</taxon>
        <taxon>Plakobranchidae</taxon>
        <taxon>Plakobranchus</taxon>
    </lineage>
</organism>
<keyword evidence="2" id="KW-1185">Reference proteome</keyword>
<evidence type="ECO:0000313" key="2">
    <source>
        <dbReference type="Proteomes" id="UP000735302"/>
    </source>
</evidence>
<reference evidence="1 2" key="1">
    <citation type="journal article" date="2021" name="Elife">
        <title>Chloroplast acquisition without the gene transfer in kleptoplastic sea slugs, Plakobranchus ocellatus.</title>
        <authorList>
            <person name="Maeda T."/>
            <person name="Takahashi S."/>
            <person name="Yoshida T."/>
            <person name="Shimamura S."/>
            <person name="Takaki Y."/>
            <person name="Nagai Y."/>
            <person name="Toyoda A."/>
            <person name="Suzuki Y."/>
            <person name="Arimoto A."/>
            <person name="Ishii H."/>
            <person name="Satoh N."/>
            <person name="Nishiyama T."/>
            <person name="Hasebe M."/>
            <person name="Maruyama T."/>
            <person name="Minagawa J."/>
            <person name="Obokata J."/>
            <person name="Shigenobu S."/>
        </authorList>
    </citation>
    <scope>NUCLEOTIDE SEQUENCE [LARGE SCALE GENOMIC DNA]</scope>
</reference>
<comment type="caution">
    <text evidence="1">The sequence shown here is derived from an EMBL/GenBank/DDBJ whole genome shotgun (WGS) entry which is preliminary data.</text>
</comment>
<evidence type="ECO:0000313" key="1">
    <source>
        <dbReference type="EMBL" id="GFO21450.1"/>
    </source>
</evidence>